<keyword evidence="4" id="KW-0732">Signal</keyword>
<dbReference type="Proteomes" id="UP001370348">
    <property type="component" value="Chromosome"/>
</dbReference>
<reference evidence="6 7" key="1">
    <citation type="submission" date="2021-12" db="EMBL/GenBank/DDBJ databases">
        <title>Discovery of the Pendulisporaceae a myxobacterial family with distinct sporulation behavior and unique specialized metabolism.</title>
        <authorList>
            <person name="Garcia R."/>
            <person name="Popoff A."/>
            <person name="Bader C.D."/>
            <person name="Loehr J."/>
            <person name="Walesch S."/>
            <person name="Walt C."/>
            <person name="Boldt J."/>
            <person name="Bunk B."/>
            <person name="Haeckl F.J.F.P.J."/>
            <person name="Gunesch A.P."/>
            <person name="Birkelbach J."/>
            <person name="Nuebel U."/>
            <person name="Pietschmann T."/>
            <person name="Bach T."/>
            <person name="Mueller R."/>
        </authorList>
    </citation>
    <scope>NUCLEOTIDE SEQUENCE [LARGE SCALE GENOMIC DNA]</scope>
    <source>
        <strain evidence="6 7">MSr11954</strain>
    </source>
</reference>
<accession>A0ABZ2LPR0</accession>
<keyword evidence="7" id="KW-1185">Reference proteome</keyword>
<dbReference type="PROSITE" id="PS52035">
    <property type="entry name" value="PEPTIDASE_M14"/>
    <property type="match status" value="1"/>
</dbReference>
<dbReference type="SMART" id="SM00631">
    <property type="entry name" value="Zn_pept"/>
    <property type="match status" value="1"/>
</dbReference>
<dbReference type="PANTHER" id="PTHR11705:SF145">
    <property type="entry name" value="PEPTIDASE M14 CARBOXYPEPTIDASE A DOMAIN-CONTAINING PROTEIN"/>
    <property type="match status" value="1"/>
</dbReference>
<dbReference type="RefSeq" id="WP_394821508.1">
    <property type="nucleotide sequence ID" value="NZ_CP089984.1"/>
</dbReference>
<name>A0ABZ2LPR0_9BACT</name>
<dbReference type="PANTHER" id="PTHR11705">
    <property type="entry name" value="PROTEASE FAMILY M14 CARBOXYPEPTIDASE A,B"/>
    <property type="match status" value="1"/>
</dbReference>
<evidence type="ECO:0000256" key="3">
    <source>
        <dbReference type="PROSITE-ProRule" id="PRU01379"/>
    </source>
</evidence>
<dbReference type="CDD" id="cd06241">
    <property type="entry name" value="M14-like"/>
    <property type="match status" value="1"/>
</dbReference>
<sequence length="603" mass="67270">MNEYSYSKTTRSKKFRSITPVTALLAIASVAWSGTCTPDTSLTTIAEESGFQKTGRYDEVIRFCKAYPARYPERVRCFKFGETPEGRPMLAFVAGAKGALEPGKAKDRPVVFLQGGIHAGEVDGKDAGFIVLRDLLDGKGDAAKALENVTLLFVPVFNVDGHERFERGTRPNQRGPEEAGWRSTAHNLNLNRDYLKADAPEMAAVLRLMGEWDPILFADAHVSDGAKFEHDVSVEIEPRLAGAEELRPRGKALSESLLAWLTDKGHLPIDFYPTLLKEDDPTSGFAARIYPPRFSHGYRSLHNRLALLIETHSWKDYATRVRTTKDIFNHLLNAAAEHGGEWLDAAHAADKRTANLGGTTVNVDYGTTKNATTFPFRGYAYQRVPSEISGTLWTIYDETKPEIWPVPVYREVTPTVTATAPKGGYIVPAAYAALVGGKLDLHGVKYSRIQGERKALKVEAYRADEVKFGSPSEGRTPVQHKGKWAAEAVDVPDGSLYVPIKQTKAVLAVQVLEPTAPDSLFAWGFFNSRLEYKENIENYVVEQLAREMIAKDPQLKVEFDAKVASDPIFAKDPAARIEFFYKRTPYWDERYRLYPVYRVNADP</sequence>
<dbReference type="Gene3D" id="3.40.630.10">
    <property type="entry name" value="Zn peptidases"/>
    <property type="match status" value="1"/>
</dbReference>
<evidence type="ECO:0000256" key="4">
    <source>
        <dbReference type="SAM" id="SignalP"/>
    </source>
</evidence>
<feature type="signal peptide" evidence="4">
    <location>
        <begin position="1"/>
        <end position="33"/>
    </location>
</feature>
<evidence type="ECO:0000313" key="6">
    <source>
        <dbReference type="EMBL" id="WXB11893.1"/>
    </source>
</evidence>
<organism evidence="6 7">
    <name type="scientific">Pendulispora albinea</name>
    <dbReference type="NCBI Taxonomy" id="2741071"/>
    <lineage>
        <taxon>Bacteria</taxon>
        <taxon>Pseudomonadati</taxon>
        <taxon>Myxococcota</taxon>
        <taxon>Myxococcia</taxon>
        <taxon>Myxococcales</taxon>
        <taxon>Sorangiineae</taxon>
        <taxon>Pendulisporaceae</taxon>
        <taxon>Pendulispora</taxon>
    </lineage>
</organism>
<feature type="chain" id="PRO_5045428052" evidence="4">
    <location>
        <begin position="34"/>
        <end position="603"/>
    </location>
</feature>
<dbReference type="EMBL" id="CP089984">
    <property type="protein sequence ID" value="WXB11893.1"/>
    <property type="molecule type" value="Genomic_DNA"/>
</dbReference>
<dbReference type="SUPFAM" id="SSF53187">
    <property type="entry name" value="Zn-dependent exopeptidases"/>
    <property type="match status" value="1"/>
</dbReference>
<dbReference type="InterPro" id="IPR000834">
    <property type="entry name" value="Peptidase_M14"/>
</dbReference>
<protein>
    <submittedName>
        <fullName evidence="6">M14 family metallopeptidase</fullName>
    </submittedName>
</protein>
<evidence type="ECO:0000256" key="2">
    <source>
        <dbReference type="ARBA" id="ARBA00005988"/>
    </source>
</evidence>
<feature type="domain" description="Peptidase M14" evidence="5">
    <location>
        <begin position="53"/>
        <end position="338"/>
    </location>
</feature>
<evidence type="ECO:0000313" key="7">
    <source>
        <dbReference type="Proteomes" id="UP001370348"/>
    </source>
</evidence>
<evidence type="ECO:0000259" key="5">
    <source>
        <dbReference type="PROSITE" id="PS52035"/>
    </source>
</evidence>
<comment type="cofactor">
    <cofactor evidence="1">
        <name>Zn(2+)</name>
        <dbReference type="ChEBI" id="CHEBI:29105"/>
    </cofactor>
</comment>
<gene>
    <name evidence="6" type="ORF">LZC94_29055</name>
</gene>
<proteinExistence type="inferred from homology"/>
<evidence type="ECO:0000256" key="1">
    <source>
        <dbReference type="ARBA" id="ARBA00001947"/>
    </source>
</evidence>
<comment type="similarity">
    <text evidence="2 3">Belongs to the peptidase M14 family.</text>
</comment>
<feature type="active site" description="Proton donor/acceptor" evidence="3">
    <location>
        <position position="310"/>
    </location>
</feature>
<dbReference type="Pfam" id="PF00246">
    <property type="entry name" value="Peptidase_M14"/>
    <property type="match status" value="1"/>
</dbReference>